<reference evidence="1" key="1">
    <citation type="submission" date="2019-10" db="EMBL/GenBank/DDBJ databases">
        <title>Lactobacillus agilis SY111 Whole Genome Sequencing Project.</title>
        <authorList>
            <person name="Suzuki S."/>
            <person name="Endo A."/>
            <person name="Maeno S."/>
            <person name="Shiwa Y."/>
            <person name="Matsutani M."/>
            <person name="Kajikawa A."/>
        </authorList>
    </citation>
    <scope>NUCLEOTIDE SEQUENCE</scope>
    <source>
        <strain evidence="1">SY111</strain>
    </source>
</reference>
<dbReference type="AlphaFoldDB" id="A0A6F9XR21"/>
<organism evidence="1">
    <name type="scientific">Ligilactobacillus agilis</name>
    <dbReference type="NCBI Taxonomy" id="1601"/>
    <lineage>
        <taxon>Bacteria</taxon>
        <taxon>Bacillati</taxon>
        <taxon>Bacillota</taxon>
        <taxon>Bacilli</taxon>
        <taxon>Lactobacillales</taxon>
        <taxon>Lactobacillaceae</taxon>
        <taxon>Ligilactobacillus</taxon>
    </lineage>
</organism>
<proteinExistence type="predicted"/>
<dbReference type="EMBL" id="BLAN01000035">
    <property type="protein sequence ID" value="GET07723.1"/>
    <property type="molecule type" value="Genomic_DNA"/>
</dbReference>
<protein>
    <submittedName>
        <fullName evidence="1">Uncharacterized protein</fullName>
    </submittedName>
</protein>
<comment type="caution">
    <text evidence="1">The sequence shown here is derived from an EMBL/GenBank/DDBJ whole genome shotgun (WGS) entry which is preliminary data.</text>
</comment>
<gene>
    <name evidence="1" type="ORF">SY111_03470</name>
</gene>
<evidence type="ECO:0000313" key="1">
    <source>
        <dbReference type="EMBL" id="GET07723.1"/>
    </source>
</evidence>
<sequence>MTSLMKPLAAKIITREIRQIKTTKRLCHLKNFRIKPEIMGPQASAEPMTNPASPIVLPRLAGGVIVRRTVW</sequence>
<dbReference type="Proteomes" id="UP000494178">
    <property type="component" value="Unassembled WGS sequence"/>
</dbReference>
<accession>A0A6F9XR21</accession>
<name>A0A6F9XR21_9LACO</name>